<accession>A0A367Y7T6</accession>
<dbReference type="Pfam" id="PF00582">
    <property type="entry name" value="Usp"/>
    <property type="match status" value="2"/>
</dbReference>
<dbReference type="EMBL" id="QORO01000001">
    <property type="protein sequence ID" value="RCK61915.1"/>
    <property type="molecule type" value="Genomic_DNA"/>
</dbReference>
<dbReference type="RefSeq" id="WP_114117016.1">
    <property type="nucleotide sequence ID" value="NZ_BMHU01000004.1"/>
</dbReference>
<dbReference type="Proteomes" id="UP000253508">
    <property type="component" value="Unassembled WGS sequence"/>
</dbReference>
<proteinExistence type="inferred from homology"/>
<evidence type="ECO:0000256" key="1">
    <source>
        <dbReference type="ARBA" id="ARBA00008791"/>
    </source>
</evidence>
<dbReference type="OrthoDB" id="4931198at2"/>
<gene>
    <name evidence="3" type="ORF">DTO57_04695</name>
</gene>
<dbReference type="Gene3D" id="3.40.50.620">
    <property type="entry name" value="HUPs"/>
    <property type="match status" value="2"/>
</dbReference>
<evidence type="ECO:0000259" key="2">
    <source>
        <dbReference type="Pfam" id="PF00582"/>
    </source>
</evidence>
<feature type="domain" description="UspA" evidence="2">
    <location>
        <begin position="159"/>
        <end position="297"/>
    </location>
</feature>
<dbReference type="PANTHER" id="PTHR46553:SF3">
    <property type="entry name" value="ADENINE NUCLEOTIDE ALPHA HYDROLASES-LIKE SUPERFAMILY PROTEIN"/>
    <property type="match status" value="1"/>
</dbReference>
<comment type="caution">
    <text evidence="3">The sequence shown here is derived from an EMBL/GenBank/DDBJ whole genome shotgun (WGS) entry which is preliminary data.</text>
</comment>
<sequence length="303" mass="31162">MNATASDTHDRPLGVLVGFDGSEHAQHALAYAAAEAERRGVTLTVATASIVPTMFYATMGSLAIPADTEIAKNAAEGILDEARAKLTEHRGDVKYLAEIGDAAGVLVELSHQAELAVVGTRGRGGFTGRVLGSVSVALASHAHCPTIVVNERLNADGPVTVAVEGSHLNEDVLAQATAIAASRGATLDIVTALPPFEEVTFWYPDAALDVDLVGVRQGQIEEDLAAHAEAIRAKNPGLEVASGVEVGSAQSLLAARTRSSQLTVLGTRGRGAVASVLLGSVSRSVLFHAEGPVMIVPTGEQAA</sequence>
<dbReference type="AlphaFoldDB" id="A0A367Y7T6"/>
<organism evidence="3 4">
    <name type="scientific">Microbacterium sorbitolivorans</name>
    <dbReference type="NCBI Taxonomy" id="1867410"/>
    <lineage>
        <taxon>Bacteria</taxon>
        <taxon>Bacillati</taxon>
        <taxon>Actinomycetota</taxon>
        <taxon>Actinomycetes</taxon>
        <taxon>Micrococcales</taxon>
        <taxon>Microbacteriaceae</taxon>
        <taxon>Microbacterium</taxon>
    </lineage>
</organism>
<dbReference type="InterPro" id="IPR006016">
    <property type="entry name" value="UspA"/>
</dbReference>
<dbReference type="InterPro" id="IPR014729">
    <property type="entry name" value="Rossmann-like_a/b/a_fold"/>
</dbReference>
<dbReference type="PANTHER" id="PTHR46553">
    <property type="entry name" value="ADENINE NUCLEOTIDE ALPHA HYDROLASES-LIKE SUPERFAMILY PROTEIN"/>
    <property type="match status" value="1"/>
</dbReference>
<dbReference type="InterPro" id="IPR006015">
    <property type="entry name" value="Universal_stress_UspA"/>
</dbReference>
<evidence type="ECO:0000313" key="3">
    <source>
        <dbReference type="EMBL" id="RCK61915.1"/>
    </source>
</evidence>
<comment type="similarity">
    <text evidence="1">Belongs to the universal stress protein A family.</text>
</comment>
<reference evidence="3 4" key="1">
    <citation type="submission" date="2018-07" db="EMBL/GenBank/DDBJ databases">
        <title>Microbacterium endoborsara sp. nov., a novel actinobacterium isolated from Borszczowia aralocaspica.</title>
        <authorList>
            <person name="An D."/>
        </authorList>
    </citation>
    <scope>NUCLEOTIDE SEQUENCE [LARGE SCALE GENOMIC DNA]</scope>
    <source>
        <strain evidence="3 4">C1.15228</strain>
    </source>
</reference>
<dbReference type="PRINTS" id="PR01438">
    <property type="entry name" value="UNVRSLSTRESS"/>
</dbReference>
<name>A0A367Y7T6_9MICO</name>
<keyword evidence="4" id="KW-1185">Reference proteome</keyword>
<protein>
    <submittedName>
        <fullName evidence="3">Universal stress protein</fullName>
    </submittedName>
</protein>
<evidence type="ECO:0000313" key="4">
    <source>
        <dbReference type="Proteomes" id="UP000253508"/>
    </source>
</evidence>
<feature type="domain" description="UspA" evidence="2">
    <location>
        <begin position="15"/>
        <end position="149"/>
    </location>
</feature>
<dbReference type="SUPFAM" id="SSF52402">
    <property type="entry name" value="Adenine nucleotide alpha hydrolases-like"/>
    <property type="match status" value="2"/>
</dbReference>